<dbReference type="EMBL" id="UYRV01104954">
    <property type="protein sequence ID" value="VDN20323.1"/>
    <property type="molecule type" value="Genomic_DNA"/>
</dbReference>
<feature type="compositionally biased region" description="Basic and acidic residues" evidence="1">
    <location>
        <begin position="91"/>
        <end position="107"/>
    </location>
</feature>
<protein>
    <submittedName>
        <fullName evidence="2">Uncharacterized protein</fullName>
    </submittedName>
</protein>
<organism evidence="2 3">
    <name type="scientific">Cylicostephanus goldi</name>
    <name type="common">Nematode worm</name>
    <dbReference type="NCBI Taxonomy" id="71465"/>
    <lineage>
        <taxon>Eukaryota</taxon>
        <taxon>Metazoa</taxon>
        <taxon>Ecdysozoa</taxon>
        <taxon>Nematoda</taxon>
        <taxon>Chromadorea</taxon>
        <taxon>Rhabditida</taxon>
        <taxon>Rhabditina</taxon>
        <taxon>Rhabditomorpha</taxon>
        <taxon>Strongyloidea</taxon>
        <taxon>Strongylidae</taxon>
        <taxon>Cylicostephanus</taxon>
    </lineage>
</organism>
<dbReference type="AlphaFoldDB" id="A0A3P7MA40"/>
<gene>
    <name evidence="2" type="ORF">CGOC_LOCUS8788</name>
</gene>
<evidence type="ECO:0000313" key="3">
    <source>
        <dbReference type="Proteomes" id="UP000271889"/>
    </source>
</evidence>
<evidence type="ECO:0000313" key="2">
    <source>
        <dbReference type="EMBL" id="VDN20323.1"/>
    </source>
</evidence>
<sequence>MPTFGLLDDDDDDEYIGHEDLQFKRYAFPSVQPLDRVFFGLLDDDDDDEYIGHEDLQFKRYAFPSVQPLDRVLSAALHTTLSRLLRGKSLSPEKSEFGDESFSKKPDFPSPPSNIIETRPLERGSSPEEIAQYYIERARKHFEEEPKERVLVISNTRFLKKLPVVAAAEHTQEHQLNLHDKIAEPTTVANAVTSPTATTSKLPNSLEECYPRELKLAEGCDKAKKMMEENKDQKNLRVLTKRTIIERVTVESKRTANEEGIRAVAEFFVKLFAGKPVIG</sequence>
<name>A0A3P7MA40_CYLGO</name>
<dbReference type="Proteomes" id="UP000271889">
    <property type="component" value="Unassembled WGS sequence"/>
</dbReference>
<reference evidence="2 3" key="1">
    <citation type="submission" date="2018-11" db="EMBL/GenBank/DDBJ databases">
        <authorList>
            <consortium name="Pathogen Informatics"/>
        </authorList>
    </citation>
    <scope>NUCLEOTIDE SEQUENCE [LARGE SCALE GENOMIC DNA]</scope>
</reference>
<proteinExistence type="predicted"/>
<evidence type="ECO:0000256" key="1">
    <source>
        <dbReference type="SAM" id="MobiDB-lite"/>
    </source>
</evidence>
<feature type="region of interest" description="Disordered" evidence="1">
    <location>
        <begin position="91"/>
        <end position="123"/>
    </location>
</feature>
<keyword evidence="3" id="KW-1185">Reference proteome</keyword>
<dbReference type="OrthoDB" id="5857961at2759"/>
<accession>A0A3P7MA40</accession>